<evidence type="ECO:0000256" key="12">
    <source>
        <dbReference type="ARBA" id="ARBA00023242"/>
    </source>
</evidence>
<dbReference type="GO" id="GO:0030674">
    <property type="term" value="F:protein-macromolecule adaptor activity"/>
    <property type="evidence" value="ECO:0007669"/>
    <property type="project" value="TreeGrafter"/>
</dbReference>
<evidence type="ECO:0000256" key="8">
    <source>
        <dbReference type="ARBA" id="ARBA00022989"/>
    </source>
</evidence>
<organism evidence="15 16">
    <name type="scientific">Caenorhabditis japonica</name>
    <dbReference type="NCBI Taxonomy" id="281687"/>
    <lineage>
        <taxon>Eukaryota</taxon>
        <taxon>Metazoa</taxon>
        <taxon>Ecdysozoa</taxon>
        <taxon>Nematoda</taxon>
        <taxon>Chromadorea</taxon>
        <taxon>Rhabditida</taxon>
        <taxon>Rhabditina</taxon>
        <taxon>Rhabditomorpha</taxon>
        <taxon>Rhabditoidea</taxon>
        <taxon>Rhabditidae</taxon>
        <taxon>Peloderinae</taxon>
        <taxon>Caenorhabditis</taxon>
    </lineage>
</organism>
<evidence type="ECO:0000256" key="11">
    <source>
        <dbReference type="ARBA" id="ARBA00023136"/>
    </source>
</evidence>
<evidence type="ECO:0000313" key="15">
    <source>
        <dbReference type="EnsemblMetazoa" id="CJA04831b.1"/>
    </source>
</evidence>
<reference evidence="16" key="1">
    <citation type="submission" date="2010-08" db="EMBL/GenBank/DDBJ databases">
        <authorList>
            <consortium name="Caenorhabditis japonica Sequencing Consortium"/>
            <person name="Wilson R.K."/>
        </authorList>
    </citation>
    <scope>NUCLEOTIDE SEQUENCE [LARGE SCALE GENOMIC DNA]</scope>
    <source>
        <strain evidence="16">DF5081</strain>
    </source>
</reference>
<evidence type="ECO:0000256" key="10">
    <source>
        <dbReference type="ARBA" id="ARBA00023132"/>
    </source>
</evidence>
<keyword evidence="8 14" id="KW-1133">Transmembrane helix</keyword>
<dbReference type="Pfam" id="PF09531">
    <property type="entry name" value="Ndc1_Nup"/>
    <property type="match status" value="2"/>
</dbReference>
<keyword evidence="5 14" id="KW-0812">Transmembrane</keyword>
<reference evidence="15" key="2">
    <citation type="submission" date="2022-06" db="UniProtKB">
        <authorList>
            <consortium name="EnsemblMetazoa"/>
        </authorList>
    </citation>
    <scope>IDENTIFICATION</scope>
    <source>
        <strain evidence="15">DF5081</strain>
    </source>
</reference>
<keyword evidence="10" id="KW-0906">Nuclear pore complex</keyword>
<dbReference type="PANTHER" id="PTHR13269:SF6">
    <property type="entry name" value="NUCLEOPORIN NDC1"/>
    <property type="match status" value="1"/>
</dbReference>
<feature type="region of interest" description="Disordered" evidence="13">
    <location>
        <begin position="13"/>
        <end position="39"/>
    </location>
</feature>
<protein>
    <recommendedName>
        <fullName evidence="17">Nucleoporin NDC1</fullName>
    </recommendedName>
</protein>
<keyword evidence="4" id="KW-0813">Transport</keyword>
<evidence type="ECO:0000256" key="6">
    <source>
        <dbReference type="ARBA" id="ARBA00022816"/>
    </source>
</evidence>
<dbReference type="EnsemblMetazoa" id="CJA04831b.1">
    <property type="protein sequence ID" value="CJA04831b.1"/>
    <property type="gene ID" value="WBGene00124035"/>
</dbReference>
<evidence type="ECO:0000256" key="9">
    <source>
        <dbReference type="ARBA" id="ARBA00023010"/>
    </source>
</evidence>
<keyword evidence="16" id="KW-1185">Reference proteome</keyword>
<dbReference type="GO" id="GO:0015031">
    <property type="term" value="P:protein transport"/>
    <property type="evidence" value="ECO:0007669"/>
    <property type="project" value="UniProtKB-KW"/>
</dbReference>
<dbReference type="GO" id="GO:0031965">
    <property type="term" value="C:nuclear membrane"/>
    <property type="evidence" value="ECO:0007669"/>
    <property type="project" value="UniProtKB-SubCell"/>
</dbReference>
<evidence type="ECO:0000313" key="16">
    <source>
        <dbReference type="Proteomes" id="UP000005237"/>
    </source>
</evidence>
<evidence type="ECO:0008006" key="17">
    <source>
        <dbReference type="Google" id="ProtNLM"/>
    </source>
</evidence>
<evidence type="ECO:0000256" key="4">
    <source>
        <dbReference type="ARBA" id="ARBA00022448"/>
    </source>
</evidence>
<dbReference type="GO" id="GO:0006999">
    <property type="term" value="P:nuclear pore organization"/>
    <property type="evidence" value="ECO:0007669"/>
    <property type="project" value="TreeGrafter"/>
</dbReference>
<sequence length="517" mass="58929">MMGDNPPSFTTVEQLGNHFSPSRRKNDFSAASSSTSSPAMMRSPILKFSSPRGNSTQKVVTIFDQIRDWFHSEIDQRKRVAGFVCGYLSVISFVLTVSVLKFSIWSPFSSVYDSLTWWLYPSEWIPMIFVGLASTAIVLAIIFYLCKVNQVPRIPVTDTLAWTGVLLDFWNFIFLGFRMDRNFVITDDIISSCRVSKRFPSQFFGYSSGFSSWWLFLNLVFHFGLFGLCFTQHFYSKMLMKVVNQIVMKPIQFPFPPPYTVHSPTPDQTRTLPNVIDTEDPLLKIFALHDLRTIAWNDDKRRVDIFSLSQPGKHPRNWKAVSTPCVRTLDELCSRITVAAARLVGYSWDDHDAENEEVPRDALLMPRKMREMAYRGAGRQQRTMAPIRSQNTQTGGLVAKIAKILGFGPTEKLVISRFDAQLNAYAAEAVYMLVVDSLNEDRFGVVQKDLKELMTLLCKLIVALDTYERARASVADKSDVSFLRIVDSSLKSSLQRVVTTFGPHLRLENSDDFRETR</sequence>
<proteinExistence type="inferred from homology"/>
<evidence type="ECO:0000256" key="2">
    <source>
        <dbReference type="ARBA" id="ARBA00004567"/>
    </source>
</evidence>
<feature type="transmembrane region" description="Helical" evidence="14">
    <location>
        <begin position="124"/>
        <end position="146"/>
    </location>
</feature>
<comment type="similarity">
    <text evidence="3">Belongs to the NDC1 family.</text>
</comment>
<keyword evidence="11 14" id="KW-0472">Membrane</keyword>
<feature type="transmembrane region" description="Helical" evidence="14">
    <location>
        <begin position="80"/>
        <end position="104"/>
    </location>
</feature>
<evidence type="ECO:0000256" key="5">
    <source>
        <dbReference type="ARBA" id="ARBA00022692"/>
    </source>
</evidence>
<feature type="transmembrane region" description="Helical" evidence="14">
    <location>
        <begin position="213"/>
        <end position="231"/>
    </location>
</feature>
<keyword evidence="12" id="KW-0539">Nucleus</keyword>
<evidence type="ECO:0000256" key="14">
    <source>
        <dbReference type="SAM" id="Phobius"/>
    </source>
</evidence>
<evidence type="ECO:0000256" key="1">
    <source>
        <dbReference type="ARBA" id="ARBA00004232"/>
    </source>
</evidence>
<name>A0A8R1HNS5_CAEJA</name>
<feature type="compositionally biased region" description="Low complexity" evidence="13">
    <location>
        <begin position="29"/>
        <end position="39"/>
    </location>
</feature>
<evidence type="ECO:0000256" key="3">
    <source>
        <dbReference type="ARBA" id="ARBA00005760"/>
    </source>
</evidence>
<keyword evidence="7" id="KW-0653">Protein transport</keyword>
<dbReference type="Proteomes" id="UP000005237">
    <property type="component" value="Unassembled WGS sequence"/>
</dbReference>
<keyword evidence="6" id="KW-0509">mRNA transport</keyword>
<feature type="transmembrane region" description="Helical" evidence="14">
    <location>
        <begin position="158"/>
        <end position="177"/>
    </location>
</feature>
<dbReference type="GO" id="GO:0070762">
    <property type="term" value="C:nuclear pore transmembrane ring"/>
    <property type="evidence" value="ECO:0007669"/>
    <property type="project" value="TreeGrafter"/>
</dbReference>
<keyword evidence="9" id="KW-0811">Translocation</keyword>
<comment type="subcellular location">
    <subcellularLocation>
        <location evidence="1">Nucleus membrane</location>
        <topology evidence="1">Multi-pass membrane protein</topology>
    </subcellularLocation>
    <subcellularLocation>
        <location evidence="2">Nucleus</location>
        <location evidence="2">Nuclear pore complex</location>
    </subcellularLocation>
</comment>
<dbReference type="InterPro" id="IPR019049">
    <property type="entry name" value="Nucleoporin_prot_Ndc1/Nup"/>
</dbReference>
<dbReference type="GO" id="GO:0051028">
    <property type="term" value="P:mRNA transport"/>
    <property type="evidence" value="ECO:0007669"/>
    <property type="project" value="UniProtKB-KW"/>
</dbReference>
<evidence type="ECO:0000256" key="7">
    <source>
        <dbReference type="ARBA" id="ARBA00022927"/>
    </source>
</evidence>
<evidence type="ECO:0000256" key="13">
    <source>
        <dbReference type="SAM" id="MobiDB-lite"/>
    </source>
</evidence>
<dbReference type="PANTHER" id="PTHR13269">
    <property type="entry name" value="NUCLEOPORIN NDC1"/>
    <property type="match status" value="1"/>
</dbReference>
<dbReference type="AlphaFoldDB" id="A0A8R1HNS5"/>
<accession>A0A8R1HNS5</accession>